<reference evidence="1 2" key="1">
    <citation type="submission" date="2021-03" db="EMBL/GenBank/DDBJ databases">
        <authorList>
            <person name="Kanchanasin P."/>
            <person name="Saeng-In P."/>
            <person name="Phongsopitanun W."/>
            <person name="Yuki M."/>
            <person name="Kudo T."/>
            <person name="Ohkuma M."/>
            <person name="Tanasupawat S."/>
        </authorList>
    </citation>
    <scope>NUCLEOTIDE SEQUENCE [LARGE SCALE GENOMIC DNA]</scope>
    <source>
        <strain evidence="1 2">L46</strain>
    </source>
</reference>
<evidence type="ECO:0000313" key="2">
    <source>
        <dbReference type="Proteomes" id="UP000666915"/>
    </source>
</evidence>
<dbReference type="Gene3D" id="3.40.1760.10">
    <property type="entry name" value="YfbM-like super family"/>
    <property type="match status" value="1"/>
</dbReference>
<name>A0ABS3QWE4_9ACTN</name>
<comment type="caution">
    <text evidence="1">The sequence shown here is derived from an EMBL/GenBank/DDBJ whole genome shotgun (WGS) entry which is preliminary data.</text>
</comment>
<keyword evidence="2" id="KW-1185">Reference proteome</keyword>
<dbReference type="Pfam" id="PF08974">
    <property type="entry name" value="DUF1877"/>
    <property type="match status" value="1"/>
</dbReference>
<dbReference type="EMBL" id="JAGEOK010000007">
    <property type="protein sequence ID" value="MBO2438303.1"/>
    <property type="molecule type" value="Genomic_DNA"/>
</dbReference>
<accession>A0ABS3QWE4</accession>
<dbReference type="InterPro" id="IPR035944">
    <property type="entry name" value="YfbM-like_sf"/>
</dbReference>
<proteinExistence type="predicted"/>
<dbReference type="Proteomes" id="UP000666915">
    <property type="component" value="Unassembled WGS sequence"/>
</dbReference>
<dbReference type="SUPFAM" id="SSF111069">
    <property type="entry name" value="Hypothetical protein yfbM"/>
    <property type="match status" value="1"/>
</dbReference>
<sequence>MSMHLHFRAVAEAEIRDDHTWLAAFMSEAWDDHPDEYAAGIAGSIDKVWNSVNDLYAAADLLHADAGESWTLPIYGGRPVPHGAGADPSDPPLMILEPPGVSQAADFLATVSFDDLWDVAGAAISGICQDEAQAREEFLGHHGHLRGFYERAASAGHAVVKAVWA</sequence>
<dbReference type="InterPro" id="IPR015068">
    <property type="entry name" value="DUF1877"/>
</dbReference>
<gene>
    <name evidence="1" type="ORF">J4557_12325</name>
</gene>
<evidence type="ECO:0000313" key="1">
    <source>
        <dbReference type="EMBL" id="MBO2438303.1"/>
    </source>
</evidence>
<organism evidence="1 2">
    <name type="scientific">Actinomadura nitritigenes</name>
    <dbReference type="NCBI Taxonomy" id="134602"/>
    <lineage>
        <taxon>Bacteria</taxon>
        <taxon>Bacillati</taxon>
        <taxon>Actinomycetota</taxon>
        <taxon>Actinomycetes</taxon>
        <taxon>Streptosporangiales</taxon>
        <taxon>Thermomonosporaceae</taxon>
        <taxon>Actinomadura</taxon>
    </lineage>
</organism>
<protein>
    <submittedName>
        <fullName evidence="1">DUF1877 family protein</fullName>
    </submittedName>
</protein>